<keyword evidence="10 13" id="KW-0411">Iron-sulfur</keyword>
<comment type="caution">
    <text evidence="15">The sequence shown here is derived from an EMBL/GenBank/DDBJ whole genome shotgun (WGS) entry which is preliminary data.</text>
</comment>
<dbReference type="GO" id="GO:0004527">
    <property type="term" value="F:exonuclease activity"/>
    <property type="evidence" value="ECO:0007669"/>
    <property type="project" value="UniProtKB-KW"/>
</dbReference>
<dbReference type="AlphaFoldDB" id="A0A4R8MBE1"/>
<accession>A0A4R8MBE1</accession>
<reference evidence="15 16" key="1">
    <citation type="submission" date="2019-03" db="EMBL/GenBank/DDBJ databases">
        <title>Genomic Encyclopedia of Type Strains, Phase IV (KMG-IV): sequencing the most valuable type-strain genomes for metagenomic binning, comparative biology and taxonomic classification.</title>
        <authorList>
            <person name="Goeker M."/>
        </authorList>
    </citation>
    <scope>NUCLEOTIDE SEQUENCE [LARGE SCALE GENOMIC DNA]</scope>
    <source>
        <strain evidence="15 16">DSM 25964</strain>
    </source>
</reference>
<comment type="similarity">
    <text evidence="2 13">Belongs to the CRISPR-associated exonuclease Cas4 family.</text>
</comment>
<keyword evidence="11 13" id="KW-0051">Antiviral defense</keyword>
<dbReference type="InterPro" id="IPR013343">
    <property type="entry name" value="CRISPR-assoc_prot_Cas4"/>
</dbReference>
<keyword evidence="12 13" id="KW-0464">Manganese</keyword>
<dbReference type="EMBL" id="SORI01000003">
    <property type="protein sequence ID" value="TDY62980.1"/>
    <property type="molecule type" value="Genomic_DNA"/>
</dbReference>
<dbReference type="NCBIfam" id="TIGR00372">
    <property type="entry name" value="cas4"/>
    <property type="match status" value="1"/>
</dbReference>
<keyword evidence="16" id="KW-1185">Reference proteome</keyword>
<evidence type="ECO:0000256" key="6">
    <source>
        <dbReference type="ARBA" id="ARBA00022723"/>
    </source>
</evidence>
<dbReference type="InterPro" id="IPR011604">
    <property type="entry name" value="PDDEXK-like_dom_sf"/>
</dbReference>
<evidence type="ECO:0000256" key="9">
    <source>
        <dbReference type="ARBA" id="ARBA00023004"/>
    </source>
</evidence>
<dbReference type="InterPro" id="IPR022765">
    <property type="entry name" value="Dna2/Cas4_DUF83"/>
</dbReference>
<evidence type="ECO:0000256" key="2">
    <source>
        <dbReference type="ARBA" id="ARBA00009189"/>
    </source>
</evidence>
<comment type="function">
    <text evidence="13">CRISPR (clustered regularly interspaced short palindromic repeat) is an adaptive immune system that provides protection against mobile genetic elements (viruses, transposable elements and conjugative plasmids). CRISPR clusters contain sequences complementary to antecedent mobile elements and target invading nucleic acids. CRISPR clusters are transcribed and processed into CRISPR RNA (crRNA).</text>
</comment>
<evidence type="ECO:0000256" key="5">
    <source>
        <dbReference type="ARBA" id="ARBA00022722"/>
    </source>
</evidence>
<evidence type="ECO:0000256" key="1">
    <source>
        <dbReference type="ARBA" id="ARBA00001966"/>
    </source>
</evidence>
<dbReference type="PANTHER" id="PTHR36531:SF6">
    <property type="entry name" value="DNA REPLICATION ATP-DEPENDENT HELICASE_NUCLEASE DNA2"/>
    <property type="match status" value="1"/>
</dbReference>
<organism evidence="15 16">
    <name type="scientific">Aminivibrio pyruvatiphilus</name>
    <dbReference type="NCBI Taxonomy" id="1005740"/>
    <lineage>
        <taxon>Bacteria</taxon>
        <taxon>Thermotogati</taxon>
        <taxon>Synergistota</taxon>
        <taxon>Synergistia</taxon>
        <taxon>Synergistales</taxon>
        <taxon>Aminobacteriaceae</taxon>
        <taxon>Aminivibrio</taxon>
    </lineage>
</organism>
<proteinExistence type="inferred from homology"/>
<dbReference type="GO" id="GO:0046872">
    <property type="term" value="F:metal ion binding"/>
    <property type="evidence" value="ECO:0007669"/>
    <property type="project" value="UniProtKB-KW"/>
</dbReference>
<evidence type="ECO:0000256" key="3">
    <source>
        <dbReference type="ARBA" id="ARBA00012768"/>
    </source>
</evidence>
<dbReference type="EC" id="3.1.12.1" evidence="3 13"/>
<dbReference type="Gene3D" id="3.90.320.10">
    <property type="match status" value="1"/>
</dbReference>
<evidence type="ECO:0000256" key="8">
    <source>
        <dbReference type="ARBA" id="ARBA00022839"/>
    </source>
</evidence>
<evidence type="ECO:0000259" key="14">
    <source>
        <dbReference type="Pfam" id="PF01930"/>
    </source>
</evidence>
<evidence type="ECO:0000256" key="4">
    <source>
        <dbReference type="ARBA" id="ARBA00020049"/>
    </source>
</evidence>
<evidence type="ECO:0000256" key="13">
    <source>
        <dbReference type="RuleBase" id="RU365022"/>
    </source>
</evidence>
<comment type="cofactor">
    <cofactor evidence="13">
        <name>Mg(2+)</name>
        <dbReference type="ChEBI" id="CHEBI:18420"/>
    </cofactor>
    <cofactor evidence="13">
        <name>Mn(2+)</name>
        <dbReference type="ChEBI" id="CHEBI:29035"/>
    </cofactor>
    <text evidence="13">Mg(2+) or Mn(2+) required for ssDNA cleavage activity.</text>
</comment>
<evidence type="ECO:0000256" key="7">
    <source>
        <dbReference type="ARBA" id="ARBA00022801"/>
    </source>
</evidence>
<evidence type="ECO:0000313" key="16">
    <source>
        <dbReference type="Proteomes" id="UP000295066"/>
    </source>
</evidence>
<comment type="cofactor">
    <cofactor evidence="1">
        <name>[4Fe-4S] cluster</name>
        <dbReference type="ChEBI" id="CHEBI:49883"/>
    </cofactor>
</comment>
<evidence type="ECO:0000256" key="11">
    <source>
        <dbReference type="ARBA" id="ARBA00023118"/>
    </source>
</evidence>
<keyword evidence="5 13" id="KW-0540">Nuclease</keyword>
<name>A0A4R8MBE1_9BACT</name>
<dbReference type="Proteomes" id="UP000295066">
    <property type="component" value="Unassembled WGS sequence"/>
</dbReference>
<evidence type="ECO:0000256" key="12">
    <source>
        <dbReference type="ARBA" id="ARBA00023211"/>
    </source>
</evidence>
<dbReference type="InterPro" id="IPR051827">
    <property type="entry name" value="Cas4_exonuclease"/>
</dbReference>
<protein>
    <recommendedName>
        <fullName evidence="4 13">CRISPR-associated exonuclease Cas4</fullName>
        <ecNumber evidence="3 13">3.1.12.1</ecNumber>
    </recommendedName>
</protein>
<keyword evidence="8 13" id="KW-0269">Exonuclease</keyword>
<evidence type="ECO:0000313" key="15">
    <source>
        <dbReference type="EMBL" id="TDY62980.1"/>
    </source>
</evidence>
<dbReference type="OrthoDB" id="9781776at2"/>
<dbReference type="RefSeq" id="WP_133956669.1">
    <property type="nucleotide sequence ID" value="NZ_SORI01000003.1"/>
</dbReference>
<feature type="domain" description="DUF83" evidence="14">
    <location>
        <begin position="12"/>
        <end position="188"/>
    </location>
</feature>
<dbReference type="PANTHER" id="PTHR36531">
    <property type="entry name" value="CRISPR-ASSOCIATED EXONUCLEASE CAS4"/>
    <property type="match status" value="1"/>
</dbReference>
<sequence>MYLEEDLLPISGLQHLNFCERQWALIHMEQEWAENVLTVEGKQLHLHVHESGTESRGPVRLVRGLQLRSLELGLFGVADLVEFHSTSSGQIPYPVEYKRGRKRYDRSDELQLCAQAMCLEEMLRIAVPEGAVYYGQPRRRQLVSLDAVLRDGVRRLCERARQLYEEKRLPPPVHAHHCENCSLLSVCMPELGGKDRSKAYVDDIIRNIAEVI</sequence>
<keyword evidence="7 13" id="KW-0378">Hydrolase</keyword>
<comment type="cofactor">
    <cofactor evidence="13">
        <name>iron-sulfur cluster</name>
        <dbReference type="ChEBI" id="CHEBI:30408"/>
    </cofactor>
</comment>
<dbReference type="GO" id="GO:0051536">
    <property type="term" value="F:iron-sulfur cluster binding"/>
    <property type="evidence" value="ECO:0007669"/>
    <property type="project" value="UniProtKB-KW"/>
</dbReference>
<dbReference type="GO" id="GO:0051607">
    <property type="term" value="P:defense response to virus"/>
    <property type="evidence" value="ECO:0007669"/>
    <property type="project" value="UniProtKB-KW"/>
</dbReference>
<keyword evidence="6 13" id="KW-0479">Metal-binding</keyword>
<gene>
    <name evidence="15" type="ORF">C8D99_103200</name>
</gene>
<dbReference type="Pfam" id="PF01930">
    <property type="entry name" value="Cas_Cas4"/>
    <property type="match status" value="1"/>
</dbReference>
<evidence type="ECO:0000256" key="10">
    <source>
        <dbReference type="ARBA" id="ARBA00023014"/>
    </source>
</evidence>
<keyword evidence="9 13" id="KW-0408">Iron</keyword>